<gene>
    <name evidence="2" type="ORF">K503DRAFT_393876</name>
</gene>
<feature type="compositionally biased region" description="Polar residues" evidence="1">
    <location>
        <begin position="37"/>
        <end position="48"/>
    </location>
</feature>
<evidence type="ECO:0000313" key="2">
    <source>
        <dbReference type="EMBL" id="OAX35138.1"/>
    </source>
</evidence>
<sequence>MNEVNLPRKKRWEWLKQSRSVPHLPSPQGTVGVVSGSEPSPLTPSRTGSPRGHYKLFPKLWGNIATKSRYTQSATQQSLTPLAAASSSGRDLSKTKVGAMLALGMLCVITIPQDPSSHTALDFKANPYQVVYSSAAQASLSNVFATFLW</sequence>
<evidence type="ECO:0000313" key="3">
    <source>
        <dbReference type="Proteomes" id="UP000092154"/>
    </source>
</evidence>
<protein>
    <submittedName>
        <fullName evidence="2">Uncharacterized protein</fullName>
    </submittedName>
</protein>
<reference evidence="2 3" key="1">
    <citation type="submission" date="2016-06" db="EMBL/GenBank/DDBJ databases">
        <title>Comparative genomics of the ectomycorrhizal sister species Rhizopogon vinicolor and Rhizopogon vesiculosus (Basidiomycota: Boletales) reveals a divergence of the mating type B locus.</title>
        <authorList>
            <consortium name="DOE Joint Genome Institute"/>
            <person name="Mujic A.B."/>
            <person name="Kuo A."/>
            <person name="Tritt A."/>
            <person name="Lipzen A."/>
            <person name="Chen C."/>
            <person name="Johnson J."/>
            <person name="Sharma A."/>
            <person name="Barry K."/>
            <person name="Grigoriev I.V."/>
            <person name="Spatafora J.W."/>
        </authorList>
    </citation>
    <scope>NUCLEOTIDE SEQUENCE [LARGE SCALE GENOMIC DNA]</scope>
    <source>
        <strain evidence="2 3">AM-OR11-026</strain>
    </source>
</reference>
<organism evidence="2 3">
    <name type="scientific">Rhizopogon vinicolor AM-OR11-026</name>
    <dbReference type="NCBI Taxonomy" id="1314800"/>
    <lineage>
        <taxon>Eukaryota</taxon>
        <taxon>Fungi</taxon>
        <taxon>Dikarya</taxon>
        <taxon>Basidiomycota</taxon>
        <taxon>Agaricomycotina</taxon>
        <taxon>Agaricomycetes</taxon>
        <taxon>Agaricomycetidae</taxon>
        <taxon>Boletales</taxon>
        <taxon>Suillineae</taxon>
        <taxon>Rhizopogonaceae</taxon>
        <taxon>Rhizopogon</taxon>
    </lineage>
</organism>
<proteinExistence type="predicted"/>
<dbReference type="AlphaFoldDB" id="A0A1B7MRA7"/>
<keyword evidence="3" id="KW-1185">Reference proteome</keyword>
<name>A0A1B7MRA7_9AGAM</name>
<dbReference type="InParanoid" id="A0A1B7MRA7"/>
<evidence type="ECO:0000256" key="1">
    <source>
        <dbReference type="SAM" id="MobiDB-lite"/>
    </source>
</evidence>
<dbReference type="Proteomes" id="UP000092154">
    <property type="component" value="Unassembled WGS sequence"/>
</dbReference>
<dbReference type="EMBL" id="KV448529">
    <property type="protein sequence ID" value="OAX35138.1"/>
    <property type="molecule type" value="Genomic_DNA"/>
</dbReference>
<feature type="region of interest" description="Disordered" evidence="1">
    <location>
        <begin position="17"/>
        <end position="51"/>
    </location>
</feature>
<accession>A0A1B7MRA7</accession>